<dbReference type="EMBL" id="JACHGW010000004">
    <property type="protein sequence ID" value="MBB6052187.1"/>
    <property type="molecule type" value="Genomic_DNA"/>
</dbReference>
<sequence>MRIVTSEGRFIQGQPLELVAQLTAAVRTGTRVPVGAQSRESMLLQLECDRVGRYSSEIGPLFAEFAAIKLLESLEEDGLLLIHR</sequence>
<protein>
    <submittedName>
        <fullName evidence="1">Uncharacterized protein</fullName>
    </submittedName>
</protein>
<dbReference type="AlphaFoldDB" id="A0A7W9W923"/>
<reference evidence="1 2" key="1">
    <citation type="submission" date="2020-08" db="EMBL/GenBank/DDBJ databases">
        <title>Genomic Encyclopedia of Type Strains, Phase IV (KMG-IV): sequencing the most valuable type-strain genomes for metagenomic binning, comparative biology and taxonomic classification.</title>
        <authorList>
            <person name="Goeker M."/>
        </authorList>
    </citation>
    <scope>NUCLEOTIDE SEQUENCE [LARGE SCALE GENOMIC DNA]</scope>
    <source>
        <strain evidence="1 2">DSM 23562</strain>
    </source>
</reference>
<gene>
    <name evidence="1" type="ORF">HNQ39_004008</name>
</gene>
<name>A0A7W9W923_ARMRO</name>
<keyword evidence="2" id="KW-1185">Reference proteome</keyword>
<accession>A0A7W9W923</accession>
<evidence type="ECO:0000313" key="1">
    <source>
        <dbReference type="EMBL" id="MBB6052187.1"/>
    </source>
</evidence>
<proteinExistence type="predicted"/>
<organism evidence="1 2">
    <name type="scientific">Armatimonas rosea</name>
    <dbReference type="NCBI Taxonomy" id="685828"/>
    <lineage>
        <taxon>Bacteria</taxon>
        <taxon>Bacillati</taxon>
        <taxon>Armatimonadota</taxon>
        <taxon>Armatimonadia</taxon>
        <taxon>Armatimonadales</taxon>
        <taxon>Armatimonadaceae</taxon>
        <taxon>Armatimonas</taxon>
    </lineage>
</organism>
<dbReference type="Proteomes" id="UP000520814">
    <property type="component" value="Unassembled WGS sequence"/>
</dbReference>
<comment type="caution">
    <text evidence="1">The sequence shown here is derived from an EMBL/GenBank/DDBJ whole genome shotgun (WGS) entry which is preliminary data.</text>
</comment>
<dbReference type="RefSeq" id="WP_184200758.1">
    <property type="nucleotide sequence ID" value="NZ_JACHGW010000004.1"/>
</dbReference>
<evidence type="ECO:0000313" key="2">
    <source>
        <dbReference type="Proteomes" id="UP000520814"/>
    </source>
</evidence>